<dbReference type="PRINTS" id="PR00344">
    <property type="entry name" value="BCTRLSENSOR"/>
</dbReference>
<dbReference type="InterPro" id="IPR036890">
    <property type="entry name" value="HATPase_C_sf"/>
</dbReference>
<evidence type="ECO:0000256" key="3">
    <source>
        <dbReference type="ARBA" id="ARBA00022553"/>
    </source>
</evidence>
<feature type="domain" description="PAS" evidence="7">
    <location>
        <begin position="119"/>
        <end position="194"/>
    </location>
</feature>
<feature type="domain" description="PAC" evidence="8">
    <location>
        <begin position="451"/>
        <end position="503"/>
    </location>
</feature>
<dbReference type="SUPFAM" id="SSF55874">
    <property type="entry name" value="ATPase domain of HSP90 chaperone/DNA topoisomerase II/histidine kinase"/>
    <property type="match status" value="1"/>
</dbReference>
<dbReference type="PROSITE" id="PS50113">
    <property type="entry name" value="PAC"/>
    <property type="match status" value="3"/>
</dbReference>
<dbReference type="InterPro" id="IPR003594">
    <property type="entry name" value="HATPase_dom"/>
</dbReference>
<dbReference type="InterPro" id="IPR035965">
    <property type="entry name" value="PAS-like_dom_sf"/>
</dbReference>
<sequence length="819" mass="91966">METIQKGASVLIVGKSPRPRTEEAPVTIVPGPDEALAELDRQRYEVVIAPLEETGPDFFERVLRSETPPDLLVVPSEGDRSVVIETRSVGGMAGGTGEMVRAALEAYEGRRAGEALKERERQITTLMANLPGMVYRCRNDPTYTMEFVSDGSEEVLGYTPEDLVMNRRVSYGDLIREEDRDYVWEEIQSAVQRGTAFRVTYRVTTADGSDRWVWEQGRGVQGSDGALVALEGFITDITARVTAEKELKRREVVQKAILDNIPDYAWLKDREGRYIAVNRAFEEFVGRRREEIVGHTDREVWPAHLAERYREEDLEVMASGRRRFLVEPLSRADGLETWVETVKTPITGPDGTVIGTTGIGRDVTKRVAMEDALRRSEEKYRVFLENFQGIAFRAKPDLSPAHIFGDVEGITGYTPDIFLSGEVDWREIVHPNDRQAFDTFLADLIEKHGAGAMDLRIVRKDGTSRWVHEQIQTILNAQGEPAALQGFLYDITARKIAEEKARDLAKFPEESPEPVLRVRPDGTVLYANPASRHFMDLWGIQEGGMVPDELWTFVRETFSAGEGKRQDFQVDGADYSVTCVPVPEGEYVNLYGTEITERKAMEMAVHEANRKLNLLNSVLRHDLLNQLTVLQGYLELARQSGEAGEYLEKIAGASERIRRQVDFTRDYQELGVKGPTWQGVREEIEGAFASLSPTDLAFEVEVPPDLEILADPLLERVFYNLVDNSIRHGKGASRARVHVVPAGDEVTIIYEDNGVGILEGQKEDIFRYGAGHGTGLGLFLSREVLALTGLVIVETGREGEGARFEIRVPVGRFWYREEA</sequence>
<dbReference type="SUPFAM" id="SSF55785">
    <property type="entry name" value="PYP-like sensor domain (PAS domain)"/>
    <property type="match status" value="4"/>
</dbReference>
<dbReference type="AlphaFoldDB" id="A0A8A3S6M2"/>
<evidence type="ECO:0000313" key="10">
    <source>
        <dbReference type="Proteomes" id="UP001042704"/>
    </source>
</evidence>
<dbReference type="Gene3D" id="3.30.450.20">
    <property type="entry name" value="PAS domain"/>
    <property type="match status" value="3"/>
</dbReference>
<name>A0A8A3S6M2_9EURY</name>
<evidence type="ECO:0000256" key="4">
    <source>
        <dbReference type="ARBA" id="ARBA00022679"/>
    </source>
</evidence>
<dbReference type="RefSeq" id="WP_265580484.1">
    <property type="nucleotide sequence ID" value="NZ_CP036172.1"/>
</dbReference>
<evidence type="ECO:0000259" key="7">
    <source>
        <dbReference type="PROSITE" id="PS50112"/>
    </source>
</evidence>
<protein>
    <recommendedName>
        <fullName evidence="2">histidine kinase</fullName>
        <ecNumber evidence="2">2.7.13.3</ecNumber>
    </recommendedName>
</protein>
<dbReference type="CDD" id="cd00082">
    <property type="entry name" value="HisKA"/>
    <property type="match status" value="1"/>
</dbReference>
<evidence type="ECO:0000313" key="9">
    <source>
        <dbReference type="EMBL" id="QSZ67583.1"/>
    </source>
</evidence>
<dbReference type="InterPro" id="IPR004358">
    <property type="entry name" value="Sig_transdc_His_kin-like_C"/>
</dbReference>
<gene>
    <name evidence="9" type="ORF">RJ40_08715</name>
</gene>
<dbReference type="InterPro" id="IPR013656">
    <property type="entry name" value="PAS_4"/>
</dbReference>
<dbReference type="Gene3D" id="1.10.287.130">
    <property type="match status" value="1"/>
</dbReference>
<dbReference type="EMBL" id="CP036172">
    <property type="protein sequence ID" value="QSZ67583.1"/>
    <property type="molecule type" value="Genomic_DNA"/>
</dbReference>
<dbReference type="InterPro" id="IPR005467">
    <property type="entry name" value="His_kinase_dom"/>
</dbReference>
<dbReference type="InterPro" id="IPR003661">
    <property type="entry name" value="HisK_dim/P_dom"/>
</dbReference>
<evidence type="ECO:0000259" key="6">
    <source>
        <dbReference type="PROSITE" id="PS50109"/>
    </source>
</evidence>
<dbReference type="Pfam" id="PF00512">
    <property type="entry name" value="HisKA"/>
    <property type="match status" value="1"/>
</dbReference>
<feature type="domain" description="Histidine kinase" evidence="6">
    <location>
        <begin position="618"/>
        <end position="812"/>
    </location>
</feature>
<reference evidence="9" key="1">
    <citation type="journal article" date="2001" name="Int. J. Syst. Evol. Microbiol.">
        <title>Methanofollis aquaemaris sp. nov., a methanogen isolated from an aquaculture fish pond.</title>
        <authorList>
            <person name="Lai M.C."/>
            <person name="Chen S.C."/>
        </authorList>
    </citation>
    <scope>NUCLEOTIDE SEQUENCE</scope>
    <source>
        <strain evidence="9">N2F9704</strain>
    </source>
</reference>
<feature type="domain" description="PAS" evidence="7">
    <location>
        <begin position="250"/>
        <end position="328"/>
    </location>
</feature>
<dbReference type="InterPro" id="IPR013655">
    <property type="entry name" value="PAS_fold_3"/>
</dbReference>
<evidence type="ECO:0000256" key="5">
    <source>
        <dbReference type="ARBA" id="ARBA00022777"/>
    </source>
</evidence>
<reference evidence="9" key="2">
    <citation type="submission" date="2019-02" db="EMBL/GenBank/DDBJ databases">
        <authorList>
            <person name="Chen S.-C."/>
            <person name="Chien H.-H."/>
            <person name="Lai M.-C."/>
        </authorList>
    </citation>
    <scope>NUCLEOTIDE SEQUENCE</scope>
    <source>
        <strain evidence="9">N2F9704</strain>
    </source>
</reference>
<dbReference type="Proteomes" id="UP001042704">
    <property type="component" value="Chromosome"/>
</dbReference>
<dbReference type="Gene3D" id="3.30.565.10">
    <property type="entry name" value="Histidine kinase-like ATPase, C-terminal domain"/>
    <property type="match status" value="1"/>
</dbReference>
<feature type="domain" description="PAC" evidence="8">
    <location>
        <begin position="322"/>
        <end position="375"/>
    </location>
</feature>
<evidence type="ECO:0000256" key="1">
    <source>
        <dbReference type="ARBA" id="ARBA00000085"/>
    </source>
</evidence>
<organism evidence="9 10">
    <name type="scientific">Methanofollis aquaemaris</name>
    <dbReference type="NCBI Taxonomy" id="126734"/>
    <lineage>
        <taxon>Archaea</taxon>
        <taxon>Methanobacteriati</taxon>
        <taxon>Methanobacteriota</taxon>
        <taxon>Stenosarchaea group</taxon>
        <taxon>Methanomicrobia</taxon>
        <taxon>Methanomicrobiales</taxon>
        <taxon>Methanomicrobiaceae</taxon>
        <taxon>Methanofollis</taxon>
    </lineage>
</organism>
<dbReference type="EC" id="2.7.13.3" evidence="2"/>
<dbReference type="SMART" id="SM00091">
    <property type="entry name" value="PAS"/>
    <property type="match status" value="4"/>
</dbReference>
<dbReference type="GO" id="GO:0000155">
    <property type="term" value="F:phosphorelay sensor kinase activity"/>
    <property type="evidence" value="ECO:0007669"/>
    <property type="project" value="InterPro"/>
</dbReference>
<dbReference type="CDD" id="cd00130">
    <property type="entry name" value="PAS"/>
    <property type="match status" value="3"/>
</dbReference>
<proteinExistence type="predicted"/>
<dbReference type="NCBIfam" id="TIGR00229">
    <property type="entry name" value="sensory_box"/>
    <property type="match status" value="3"/>
</dbReference>
<feature type="domain" description="PAS" evidence="7">
    <location>
        <begin position="376"/>
        <end position="448"/>
    </location>
</feature>
<dbReference type="SMART" id="SM00086">
    <property type="entry name" value="PAC"/>
    <property type="match status" value="3"/>
</dbReference>
<keyword evidence="4" id="KW-0808">Transferase</keyword>
<keyword evidence="10" id="KW-1185">Reference proteome</keyword>
<dbReference type="SMART" id="SM00387">
    <property type="entry name" value="HATPase_c"/>
    <property type="match status" value="1"/>
</dbReference>
<dbReference type="KEGG" id="maqe:RJ40_08715"/>
<evidence type="ECO:0000259" key="8">
    <source>
        <dbReference type="PROSITE" id="PS50113"/>
    </source>
</evidence>
<dbReference type="PROSITE" id="PS50112">
    <property type="entry name" value="PAS"/>
    <property type="match status" value="3"/>
</dbReference>
<dbReference type="InterPro" id="IPR001610">
    <property type="entry name" value="PAC"/>
</dbReference>
<keyword evidence="3" id="KW-0597">Phosphoprotein</keyword>
<dbReference type="PROSITE" id="PS50109">
    <property type="entry name" value="HIS_KIN"/>
    <property type="match status" value="1"/>
</dbReference>
<dbReference type="InterPro" id="IPR052162">
    <property type="entry name" value="Sensor_kinase/Photoreceptor"/>
</dbReference>
<keyword evidence="5" id="KW-0418">Kinase</keyword>
<dbReference type="PANTHER" id="PTHR43304:SF1">
    <property type="entry name" value="PAC DOMAIN-CONTAINING PROTEIN"/>
    <property type="match status" value="1"/>
</dbReference>
<dbReference type="Pfam" id="PF08447">
    <property type="entry name" value="PAS_3"/>
    <property type="match status" value="2"/>
</dbReference>
<comment type="catalytic activity">
    <reaction evidence="1">
        <text>ATP + protein L-histidine = ADP + protein N-phospho-L-histidine.</text>
        <dbReference type="EC" id="2.7.13.3"/>
    </reaction>
</comment>
<dbReference type="Pfam" id="PF08448">
    <property type="entry name" value="PAS_4"/>
    <property type="match status" value="1"/>
</dbReference>
<dbReference type="SMART" id="SM00388">
    <property type="entry name" value="HisKA"/>
    <property type="match status" value="1"/>
</dbReference>
<dbReference type="InterPro" id="IPR000014">
    <property type="entry name" value="PAS"/>
</dbReference>
<dbReference type="InterPro" id="IPR000700">
    <property type="entry name" value="PAS-assoc_C"/>
</dbReference>
<dbReference type="Pfam" id="PF02518">
    <property type="entry name" value="HATPase_c"/>
    <property type="match status" value="1"/>
</dbReference>
<dbReference type="PANTHER" id="PTHR43304">
    <property type="entry name" value="PHYTOCHROME-LIKE PROTEIN CPH1"/>
    <property type="match status" value="1"/>
</dbReference>
<dbReference type="GeneID" id="76424444"/>
<accession>A0A8A3S6M2</accession>
<evidence type="ECO:0000256" key="2">
    <source>
        <dbReference type="ARBA" id="ARBA00012438"/>
    </source>
</evidence>
<feature type="domain" description="PAC" evidence="8">
    <location>
        <begin position="197"/>
        <end position="249"/>
    </location>
</feature>